<feature type="region of interest" description="Disordered" evidence="1">
    <location>
        <begin position="91"/>
        <end position="147"/>
    </location>
</feature>
<comment type="caution">
    <text evidence="2">The sequence shown here is derived from an EMBL/GenBank/DDBJ whole genome shotgun (WGS) entry which is preliminary data.</text>
</comment>
<evidence type="ECO:0000256" key="1">
    <source>
        <dbReference type="SAM" id="MobiDB-lite"/>
    </source>
</evidence>
<dbReference type="AlphaFoldDB" id="A0A9W8MS67"/>
<feature type="compositionally biased region" description="Basic and acidic residues" evidence="1">
    <location>
        <begin position="245"/>
        <end position="290"/>
    </location>
</feature>
<proteinExistence type="predicted"/>
<feature type="compositionally biased region" description="Polar residues" evidence="1">
    <location>
        <begin position="112"/>
        <end position="128"/>
    </location>
</feature>
<accession>A0A9W8MS67</accession>
<dbReference type="EMBL" id="JANKHO010002170">
    <property type="protein sequence ID" value="KAJ3494147.1"/>
    <property type="molecule type" value="Genomic_DNA"/>
</dbReference>
<evidence type="ECO:0000313" key="2">
    <source>
        <dbReference type="EMBL" id="KAJ3494147.1"/>
    </source>
</evidence>
<gene>
    <name evidence="2" type="ORF">NLJ89_g10868</name>
</gene>
<protein>
    <submittedName>
        <fullName evidence="2">Uncharacterized protein</fullName>
    </submittedName>
</protein>
<reference evidence="2" key="1">
    <citation type="submission" date="2022-07" db="EMBL/GenBank/DDBJ databases">
        <title>Genome Sequence of Agrocybe chaxingu.</title>
        <authorList>
            <person name="Buettner E."/>
        </authorList>
    </citation>
    <scope>NUCLEOTIDE SEQUENCE</scope>
    <source>
        <strain evidence="2">MP-N11</strain>
    </source>
</reference>
<dbReference type="OrthoDB" id="10261556at2759"/>
<keyword evidence="3" id="KW-1185">Reference proteome</keyword>
<dbReference type="Proteomes" id="UP001148786">
    <property type="component" value="Unassembled WGS sequence"/>
</dbReference>
<sequence length="368" mass="41114">MPSSLTALQRIEEVLSLQYRLGEVSDEDNGDTVAVDGSGETSFRKKVEETLREWIKVKTCRRDVVDLYFANPPNRQEPTGICCDNCHQSSLGSSAAGSPRPSTPVHMRDSASVHSTPMTPSKTLNTNGKRPMSVSKPPPPRKSDHLQDARQALQSFRVRLKKAHFTPSSLTALAILPDSIIKTLAPAAHIQTIDDLEAATNWIYAQRYGIELLDTLRRVDQHEAERRQAVKDAKAAARHQVTAARQEERKRQQAEERATRKAERLLEQQRQREEKVRKNAEEKARKDYEKTVQQAQRNAKAPAKTPRVKKAPIVGCATLQYGLATPTLSLTPHYPTRALTPSTHGVVDFNHATIAFSKFNHSSATRIP</sequence>
<organism evidence="2 3">
    <name type="scientific">Agrocybe chaxingu</name>
    <dbReference type="NCBI Taxonomy" id="84603"/>
    <lineage>
        <taxon>Eukaryota</taxon>
        <taxon>Fungi</taxon>
        <taxon>Dikarya</taxon>
        <taxon>Basidiomycota</taxon>
        <taxon>Agaricomycotina</taxon>
        <taxon>Agaricomycetes</taxon>
        <taxon>Agaricomycetidae</taxon>
        <taxon>Agaricales</taxon>
        <taxon>Agaricineae</taxon>
        <taxon>Strophariaceae</taxon>
        <taxon>Agrocybe</taxon>
    </lineage>
</organism>
<name>A0A9W8MS67_9AGAR</name>
<feature type="region of interest" description="Disordered" evidence="1">
    <location>
        <begin position="242"/>
        <end position="306"/>
    </location>
</feature>
<evidence type="ECO:0000313" key="3">
    <source>
        <dbReference type="Proteomes" id="UP001148786"/>
    </source>
</evidence>